<comment type="subcellular location">
    <subcellularLocation>
        <location evidence="1">Membrane</location>
        <topology evidence="1">Multi-pass membrane protein</topology>
    </subcellularLocation>
</comment>
<dbReference type="OrthoDB" id="5278984at2759"/>
<keyword evidence="4 6" id="KW-0472">Membrane</keyword>
<evidence type="ECO:0000256" key="6">
    <source>
        <dbReference type="SAM" id="Phobius"/>
    </source>
</evidence>
<proteinExistence type="inferred from homology"/>
<keyword evidence="3 6" id="KW-1133">Transmembrane helix</keyword>
<evidence type="ECO:0000256" key="2">
    <source>
        <dbReference type="ARBA" id="ARBA00022692"/>
    </source>
</evidence>
<dbReference type="Proteomes" id="UP001138500">
    <property type="component" value="Unassembled WGS sequence"/>
</dbReference>
<name>A0A9W7W1U5_9PEZI</name>
<feature type="transmembrane region" description="Helical" evidence="6">
    <location>
        <begin position="71"/>
        <end position="90"/>
    </location>
</feature>
<feature type="transmembrane region" description="Helical" evidence="6">
    <location>
        <begin position="27"/>
        <end position="50"/>
    </location>
</feature>
<evidence type="ECO:0000256" key="5">
    <source>
        <dbReference type="ARBA" id="ARBA00038359"/>
    </source>
</evidence>
<evidence type="ECO:0000256" key="1">
    <source>
        <dbReference type="ARBA" id="ARBA00004141"/>
    </source>
</evidence>
<reference evidence="8 9" key="1">
    <citation type="journal article" date="2018" name="IMA Fungus">
        <title>IMA Genome-F 10: Nine draft genome sequences of Claviceps purpurea s.lat., including C. arundinis, C. humidiphila, and C. cf. spartinae, pseudomolecules for the pitch canker pathogen Fusarium circinatum, draft genome of Davidsoniella eucalypti, Grosmannia galeiformis, Quambalaria eucalypti, and Teratosphaeria destructans.</title>
        <authorList>
            <person name="Wingfield B.D."/>
            <person name="Liu M."/>
            <person name="Nguyen H.D."/>
            <person name="Lane F.A."/>
            <person name="Morgan S.W."/>
            <person name="De Vos L."/>
            <person name="Wilken P.M."/>
            <person name="Duong T.A."/>
            <person name="Aylward J."/>
            <person name="Coetzee M.P."/>
            <person name="Dadej K."/>
            <person name="De Beer Z.W."/>
            <person name="Findlay W."/>
            <person name="Havenga M."/>
            <person name="Kolarik M."/>
            <person name="Menzies J.G."/>
            <person name="Naidoo K."/>
            <person name="Pochopski O."/>
            <person name="Shoukouhi P."/>
            <person name="Santana Q.C."/>
            <person name="Seifert K.A."/>
            <person name="Soal N."/>
            <person name="Steenkamp E.T."/>
            <person name="Tatham C.T."/>
            <person name="van der Nest M.A."/>
            <person name="Wingfield M.J."/>
        </authorList>
    </citation>
    <scope>NUCLEOTIDE SEQUENCE [LARGE SCALE GENOMIC DNA]</scope>
    <source>
        <strain evidence="8">CMW44962</strain>
    </source>
</reference>
<dbReference type="PANTHER" id="PTHR33048">
    <property type="entry name" value="PTH11-LIKE INTEGRAL MEMBRANE PROTEIN (AFU_ORTHOLOGUE AFUA_5G11245)"/>
    <property type="match status" value="1"/>
</dbReference>
<keyword evidence="2 6" id="KW-0812">Transmembrane</keyword>
<feature type="domain" description="Rhodopsin" evidence="7">
    <location>
        <begin position="2"/>
        <end position="191"/>
    </location>
</feature>
<gene>
    <name evidence="8" type="ORF">Tdes44962_MAKER03039</name>
</gene>
<evidence type="ECO:0000313" key="9">
    <source>
        <dbReference type="Proteomes" id="UP001138500"/>
    </source>
</evidence>
<dbReference type="Pfam" id="PF20684">
    <property type="entry name" value="Fung_rhodopsin"/>
    <property type="match status" value="1"/>
</dbReference>
<organism evidence="8 9">
    <name type="scientific">Teratosphaeria destructans</name>
    <dbReference type="NCBI Taxonomy" id="418781"/>
    <lineage>
        <taxon>Eukaryota</taxon>
        <taxon>Fungi</taxon>
        <taxon>Dikarya</taxon>
        <taxon>Ascomycota</taxon>
        <taxon>Pezizomycotina</taxon>
        <taxon>Dothideomycetes</taxon>
        <taxon>Dothideomycetidae</taxon>
        <taxon>Mycosphaerellales</taxon>
        <taxon>Teratosphaeriaceae</taxon>
        <taxon>Teratosphaeria</taxon>
    </lineage>
</organism>
<keyword evidence="9" id="KW-1185">Reference proteome</keyword>
<dbReference type="AlphaFoldDB" id="A0A9W7W1U5"/>
<evidence type="ECO:0000256" key="4">
    <source>
        <dbReference type="ARBA" id="ARBA00023136"/>
    </source>
</evidence>
<evidence type="ECO:0000259" key="7">
    <source>
        <dbReference type="Pfam" id="PF20684"/>
    </source>
</evidence>
<dbReference type="GO" id="GO:0016020">
    <property type="term" value="C:membrane"/>
    <property type="evidence" value="ECO:0007669"/>
    <property type="project" value="UniProtKB-SubCell"/>
</dbReference>
<evidence type="ECO:0000313" key="8">
    <source>
        <dbReference type="EMBL" id="KAH9827228.1"/>
    </source>
</evidence>
<dbReference type="PANTHER" id="PTHR33048:SF155">
    <property type="entry name" value="INTEGRAL MEMBRANE PROTEIN"/>
    <property type="match status" value="1"/>
</dbReference>
<feature type="transmembrane region" description="Helical" evidence="6">
    <location>
        <begin position="117"/>
        <end position="141"/>
    </location>
</feature>
<evidence type="ECO:0000256" key="3">
    <source>
        <dbReference type="ARBA" id="ARBA00022989"/>
    </source>
</evidence>
<dbReference type="InterPro" id="IPR052337">
    <property type="entry name" value="SAT4-like"/>
</dbReference>
<comment type="caution">
    <text evidence="8">The sequence shown here is derived from an EMBL/GenBank/DDBJ whole genome shotgun (WGS) entry which is preliminary data.</text>
</comment>
<reference evidence="8 9" key="2">
    <citation type="journal article" date="2021" name="Curr. Genet.">
        <title>Genetic response to nitrogen starvation in the aggressive Eucalyptus foliar pathogen Teratosphaeria destructans.</title>
        <authorList>
            <person name="Havenga M."/>
            <person name="Wingfield B.D."/>
            <person name="Wingfield M.J."/>
            <person name="Dreyer L.L."/>
            <person name="Roets F."/>
            <person name="Aylward J."/>
        </authorList>
    </citation>
    <scope>NUCLEOTIDE SEQUENCE [LARGE SCALE GENOMIC DNA]</scope>
    <source>
        <strain evidence="8">CMW44962</strain>
    </source>
</reference>
<protein>
    <recommendedName>
        <fullName evidence="7">Rhodopsin domain-containing protein</fullName>
    </recommendedName>
</protein>
<accession>A0A9W7W1U5</accession>
<dbReference type="EMBL" id="RIBY02001901">
    <property type="protein sequence ID" value="KAH9827228.1"/>
    <property type="molecule type" value="Genomic_DNA"/>
</dbReference>
<comment type="similarity">
    <text evidence="5">Belongs to the SAT4 family.</text>
</comment>
<dbReference type="InterPro" id="IPR049326">
    <property type="entry name" value="Rhodopsin_dom_fungi"/>
</dbReference>
<sequence length="216" mass="24016">MTIAISHGLGRKIDDLPPMDKPAARRWSLITVSTICFNFVLPKFSFAAFIMRLVRNSKTSGQLKALQSWPWVSCYLSLFYITVVAIWEWAQCQPLSYQWNLIPDTGYCYPARINVGLAVSSSILSATVDLVLVLYPLFHIIPLQMPTRKKLLAGSPLLGGLAASTVSIVKIVHLFSGLAEIGRDPTCKFGPASAQTLLTNPRLTRGYVRHLQARQR</sequence>